<protein>
    <submittedName>
        <fullName evidence="1">Uncharacterized protein</fullName>
    </submittedName>
</protein>
<proteinExistence type="predicted"/>
<accession>A0AAJ1Q6Z6</accession>
<organism evidence="1 2">
    <name type="scientific">Facklamia hominis</name>
    <dbReference type="NCBI Taxonomy" id="178214"/>
    <lineage>
        <taxon>Bacteria</taxon>
        <taxon>Bacillati</taxon>
        <taxon>Bacillota</taxon>
        <taxon>Bacilli</taxon>
        <taxon>Lactobacillales</taxon>
        <taxon>Aerococcaceae</taxon>
        <taxon>Facklamia</taxon>
    </lineage>
</organism>
<dbReference type="EMBL" id="JASOOE010000022">
    <property type="protein sequence ID" value="MDK7188042.1"/>
    <property type="molecule type" value="Genomic_DNA"/>
</dbReference>
<comment type="caution">
    <text evidence="1">The sequence shown here is derived from an EMBL/GenBank/DDBJ whole genome shotgun (WGS) entry which is preliminary data.</text>
</comment>
<dbReference type="RefSeq" id="WP_285066468.1">
    <property type="nucleotide sequence ID" value="NZ_JASOOE010000022.1"/>
</dbReference>
<evidence type="ECO:0000313" key="2">
    <source>
        <dbReference type="Proteomes" id="UP001229251"/>
    </source>
</evidence>
<dbReference type="Proteomes" id="UP001229251">
    <property type="component" value="Unassembled WGS sequence"/>
</dbReference>
<dbReference type="AlphaFoldDB" id="A0AAJ1Q6Z6"/>
<sequence length="247" mass="29317">MRSQVLDYPSVEEIEVPETYLRVSLADFEQIFEIQLADMKRKYQQLTNEPLSKFDSLSLARLGLGEYENLSQVKEAYYKIYRKQALELAFYRQLMPFLLAFYQEASQVVINQDEYDAYERKYFDQIQRLASEEDMTLEEYASSQLHLNQPIRTHIKERILEDFVFELIAKDRFAAVVDEWEYEAFIQERSLSQGLDPIDLKEQISFSNFLLESSQLKWTQELFDYFKDRFIVIDSSEGATDSGRQTN</sequence>
<reference evidence="1" key="1">
    <citation type="submission" date="2023-05" db="EMBL/GenBank/DDBJ databases">
        <title>Cataloging the Phylogenetic Diversity of Human Bladder Bacteria.</title>
        <authorList>
            <person name="Du J."/>
        </authorList>
    </citation>
    <scope>NUCLEOTIDE SEQUENCE</scope>
    <source>
        <strain evidence="1">UMB1231</strain>
    </source>
</reference>
<name>A0AAJ1Q6Z6_9LACT</name>
<evidence type="ECO:0000313" key="1">
    <source>
        <dbReference type="EMBL" id="MDK7188042.1"/>
    </source>
</evidence>
<gene>
    <name evidence="1" type="ORF">QP433_08670</name>
</gene>